<evidence type="ECO:0000313" key="9">
    <source>
        <dbReference type="EMBL" id="KAH0850659.1"/>
    </source>
</evidence>
<keyword evidence="7" id="KW-0472">Membrane</keyword>
<dbReference type="EMBL" id="JAGKQM010001995">
    <property type="protein sequence ID" value="KAH0850659.1"/>
    <property type="molecule type" value="Genomic_DNA"/>
</dbReference>
<evidence type="ECO:0000256" key="4">
    <source>
        <dbReference type="ARBA" id="ARBA00022801"/>
    </source>
</evidence>
<evidence type="ECO:0000256" key="7">
    <source>
        <dbReference type="SAM" id="Phobius"/>
    </source>
</evidence>
<evidence type="ECO:0000256" key="1">
    <source>
        <dbReference type="ARBA" id="ARBA00004479"/>
    </source>
</evidence>
<evidence type="ECO:0000313" key="10">
    <source>
        <dbReference type="Proteomes" id="UP000824890"/>
    </source>
</evidence>
<feature type="transmembrane region" description="Helical" evidence="7">
    <location>
        <begin position="353"/>
        <end position="376"/>
    </location>
</feature>
<dbReference type="PANTHER" id="PTHR43620">
    <property type="entry name" value="GLYCEROPHOSPHORYL DIESTER PHOSPHODIESTERASE"/>
    <property type="match status" value="1"/>
</dbReference>
<proteinExistence type="predicted"/>
<dbReference type="EC" id="3.1.4.46" evidence="2"/>
<gene>
    <name evidence="9" type="ORF">HID58_095351</name>
</gene>
<keyword evidence="3" id="KW-0319">Glycerol metabolism</keyword>
<evidence type="ECO:0000256" key="2">
    <source>
        <dbReference type="ARBA" id="ARBA00012247"/>
    </source>
</evidence>
<evidence type="ECO:0000256" key="5">
    <source>
        <dbReference type="ARBA" id="ARBA00023180"/>
    </source>
</evidence>
<dbReference type="InterPro" id="IPR032872">
    <property type="entry name" value="WAK_assoc_C"/>
</dbReference>
<dbReference type="Proteomes" id="UP000824890">
    <property type="component" value="Unassembled WGS sequence"/>
</dbReference>
<feature type="domain" description="Wall-associated receptor kinase C-terminal" evidence="8">
    <location>
        <begin position="669"/>
        <end position="698"/>
    </location>
</feature>
<keyword evidence="5" id="KW-0325">Glycoprotein</keyword>
<keyword evidence="7" id="KW-0812">Transmembrane</keyword>
<evidence type="ECO:0000256" key="6">
    <source>
        <dbReference type="ARBA" id="ARBA00047512"/>
    </source>
</evidence>
<keyword evidence="4" id="KW-0378">Hydrolase</keyword>
<comment type="catalytic activity">
    <reaction evidence="6">
        <text>a sn-glycero-3-phosphodiester + H2O = an alcohol + sn-glycerol 3-phosphate + H(+)</text>
        <dbReference type="Rhea" id="RHEA:12969"/>
        <dbReference type="ChEBI" id="CHEBI:15377"/>
        <dbReference type="ChEBI" id="CHEBI:15378"/>
        <dbReference type="ChEBI" id="CHEBI:30879"/>
        <dbReference type="ChEBI" id="CHEBI:57597"/>
        <dbReference type="ChEBI" id="CHEBI:83408"/>
        <dbReference type="EC" id="3.1.4.46"/>
    </reaction>
</comment>
<organism evidence="9 10">
    <name type="scientific">Brassica napus</name>
    <name type="common">Rape</name>
    <dbReference type="NCBI Taxonomy" id="3708"/>
    <lineage>
        <taxon>Eukaryota</taxon>
        <taxon>Viridiplantae</taxon>
        <taxon>Streptophyta</taxon>
        <taxon>Embryophyta</taxon>
        <taxon>Tracheophyta</taxon>
        <taxon>Spermatophyta</taxon>
        <taxon>Magnoliopsida</taxon>
        <taxon>eudicotyledons</taxon>
        <taxon>Gunneridae</taxon>
        <taxon>Pentapetalae</taxon>
        <taxon>rosids</taxon>
        <taxon>malvids</taxon>
        <taxon>Brassicales</taxon>
        <taxon>Brassicaceae</taxon>
        <taxon>Brassiceae</taxon>
        <taxon>Brassica</taxon>
    </lineage>
</organism>
<comment type="subcellular location">
    <subcellularLocation>
        <location evidence="1">Membrane</location>
        <topology evidence="1">Single-pass type I membrane protein</topology>
    </subcellularLocation>
</comment>
<protein>
    <recommendedName>
        <fullName evidence="2">glycerophosphodiester phosphodiesterase</fullName>
        <ecNumber evidence="2">3.1.4.46</ecNumber>
    </recommendedName>
</protein>
<name>A0ABQ7X3Y1_BRANA</name>
<dbReference type="PANTHER" id="PTHR43620:SF31">
    <property type="entry name" value="GLYCEROPHOSPHODIESTER PHOSPHODIESTERASE"/>
    <property type="match status" value="1"/>
</dbReference>
<evidence type="ECO:0000256" key="3">
    <source>
        <dbReference type="ARBA" id="ARBA00022798"/>
    </source>
</evidence>
<keyword evidence="10" id="KW-1185">Reference proteome</keyword>
<dbReference type="Pfam" id="PF14380">
    <property type="entry name" value="WAK_assoc"/>
    <property type="match status" value="1"/>
</dbReference>
<keyword evidence="7" id="KW-1133">Transmembrane helix</keyword>
<reference evidence="9 10" key="1">
    <citation type="submission" date="2021-05" db="EMBL/GenBank/DDBJ databases">
        <title>Genome Assembly of Synthetic Allotetraploid Brassica napus Reveals Homoeologous Exchanges between Subgenomes.</title>
        <authorList>
            <person name="Davis J.T."/>
        </authorList>
    </citation>
    <scope>NUCLEOTIDE SEQUENCE [LARGE SCALE GENOMIC DNA]</scope>
    <source>
        <strain evidence="10">cv. Da-Ae</strain>
        <tissue evidence="9">Seedling</tissue>
    </source>
</reference>
<comment type="caution">
    <text evidence="9">The sequence shown here is derived from an EMBL/GenBank/DDBJ whole genome shotgun (WGS) entry which is preliminary data.</text>
</comment>
<feature type="transmembrane region" description="Helical" evidence="7">
    <location>
        <begin position="388"/>
        <end position="409"/>
    </location>
</feature>
<evidence type="ECO:0000259" key="8">
    <source>
        <dbReference type="Pfam" id="PF14380"/>
    </source>
</evidence>
<accession>A0ABQ7X3Y1</accession>
<sequence>MPVYLRERKVSTLLKRWLQQWNDHEKSHDTVDERSVLVDIKKQSNDSAIEDIKKFADAVVIKNLQSFPYLMIHCDWENQCSGEAAEIKLILSLVGRYHGTITEFPFTASKYKKESILSGTKENSPYMPLLYARSPTNGESFISSPSSQHSSKPSSKPVFKDDYVAGPPLPPNLIFTNDGRYKLCSQPFSCAIRRIYCTLSGYLTERVRLPRLYAQLQQWIRRADCLLRENGLYRQIFVLKSTKYNEQFNQSALQFADGTKLLTILYDCRDLPSNISNSLVYNYIFNVRKIWKGKRNYCFVKNSSSALLYMRDGTKDLEKNCKKEVSIPVRESTLPSLCSDNPNKSLERNPNGLVDIIADSSVIVTMGLMDITVWVFVNAIHKGSWVNVILKVAGSIAGVVLFVILLLFFRHYLRMKELRLETTESEVPHSLKHYTYAKVKRITSHLRKWSGEADLELGASKKMALVGLWCIQPSPLDRPPMKQSRRDDGRNASKACLAANSHGTSSGISNALSGELYRLCSKKFSCCAIRSSQLSFLKTEKHVATQSRALNCREILQSSTFHLRVQNHVDSDDIIRKDYIDNLYPRNPLNAQFNENVVSFPYNTELKKLYVTKNTTSPLLEEIRGLLNISGNKCQYSCHLDLHWRRCRGVRIHIILRRLLNKVSISLLNSDCERCMVSEGACGYNQTSSAFVCYCKDGPHNSSCPTHNRKFLSSMVLFPNSSISSSN</sequence>